<gene>
    <name evidence="1" type="ORF">ACFOWS_11320</name>
</gene>
<proteinExistence type="predicted"/>
<name>A0ABV8PNG3_9FLAO</name>
<reference evidence="2" key="1">
    <citation type="journal article" date="2019" name="Int. J. Syst. Evol. Microbiol.">
        <title>The Global Catalogue of Microorganisms (GCM) 10K type strain sequencing project: providing services to taxonomists for standard genome sequencing and annotation.</title>
        <authorList>
            <consortium name="The Broad Institute Genomics Platform"/>
            <consortium name="The Broad Institute Genome Sequencing Center for Infectious Disease"/>
            <person name="Wu L."/>
            <person name="Ma J."/>
        </authorList>
    </citation>
    <scope>NUCLEOTIDE SEQUENCE [LARGE SCALE GENOMIC DNA]</scope>
    <source>
        <strain evidence="2">CGMCC 1.15774</strain>
    </source>
</reference>
<dbReference type="Proteomes" id="UP001595841">
    <property type="component" value="Unassembled WGS sequence"/>
</dbReference>
<dbReference type="EMBL" id="JBHSCL010000007">
    <property type="protein sequence ID" value="MFC4220730.1"/>
    <property type="molecule type" value="Genomic_DNA"/>
</dbReference>
<comment type="caution">
    <text evidence="1">The sequence shown here is derived from an EMBL/GenBank/DDBJ whole genome shotgun (WGS) entry which is preliminary data.</text>
</comment>
<protein>
    <submittedName>
        <fullName evidence="1">Uncharacterized protein</fullName>
    </submittedName>
</protein>
<dbReference type="RefSeq" id="WP_379764610.1">
    <property type="nucleotide sequence ID" value="NZ_JBHSCL010000007.1"/>
</dbReference>
<evidence type="ECO:0000313" key="1">
    <source>
        <dbReference type="EMBL" id="MFC4220730.1"/>
    </source>
</evidence>
<accession>A0ABV8PNG3</accession>
<sequence length="133" mass="14848">MLLLITISCTDSSTTTRVYRIVNSTTHAVELHFYEIPLKGQTNFVFATGLDDSGLVIERKLKTYALESNSPIEAFEADSIALIFNNERVEGHTFNSPAGNSMLTNYERNGDHFTYTITEENYNNANPCDGPCN</sequence>
<keyword evidence="2" id="KW-1185">Reference proteome</keyword>
<evidence type="ECO:0000313" key="2">
    <source>
        <dbReference type="Proteomes" id="UP001595841"/>
    </source>
</evidence>
<organism evidence="1 2">
    <name type="scientific">Flagellimonas marina</name>
    <dbReference type="NCBI Taxonomy" id="1775168"/>
    <lineage>
        <taxon>Bacteria</taxon>
        <taxon>Pseudomonadati</taxon>
        <taxon>Bacteroidota</taxon>
        <taxon>Flavobacteriia</taxon>
        <taxon>Flavobacteriales</taxon>
        <taxon>Flavobacteriaceae</taxon>
        <taxon>Flagellimonas</taxon>
    </lineage>
</organism>